<dbReference type="PANTHER" id="PTHR31297:SF41">
    <property type="entry name" value="ENDOGLUCANASE, PUTATIVE (AFU_ORTHOLOGUE AFUA_5G01830)-RELATED"/>
    <property type="match status" value="1"/>
</dbReference>
<dbReference type="InterPro" id="IPR050386">
    <property type="entry name" value="Glycosyl_hydrolase_5"/>
</dbReference>
<keyword evidence="4" id="KW-0119">Carbohydrate metabolism</keyword>
<dbReference type="EMBL" id="JABAEW010000094">
    <property type="protein sequence ID" value="NMD89262.1"/>
    <property type="molecule type" value="Genomic_DNA"/>
</dbReference>
<dbReference type="GO" id="GO:0009986">
    <property type="term" value="C:cell surface"/>
    <property type="evidence" value="ECO:0007669"/>
    <property type="project" value="TreeGrafter"/>
</dbReference>
<keyword evidence="3" id="KW-0136">Cellulose degradation</keyword>
<evidence type="ECO:0000313" key="11">
    <source>
        <dbReference type="Proteomes" id="UP000576225"/>
    </source>
</evidence>
<evidence type="ECO:0000256" key="3">
    <source>
        <dbReference type="ARBA" id="ARBA00023001"/>
    </source>
</evidence>
<dbReference type="SUPFAM" id="SSF51445">
    <property type="entry name" value="(Trans)glycosidases"/>
    <property type="match status" value="1"/>
</dbReference>
<dbReference type="InterPro" id="IPR001547">
    <property type="entry name" value="Glyco_hydro_5"/>
</dbReference>
<evidence type="ECO:0000256" key="2">
    <source>
        <dbReference type="ARBA" id="ARBA00022801"/>
    </source>
</evidence>
<keyword evidence="5 7" id="KW-0326">Glycosidase</keyword>
<proteinExistence type="inferred from homology"/>
<evidence type="ECO:0000256" key="8">
    <source>
        <dbReference type="SAM" id="SignalP"/>
    </source>
</evidence>
<dbReference type="AlphaFoldDB" id="A0A848B895"/>
<dbReference type="Proteomes" id="UP000576225">
    <property type="component" value="Unassembled WGS sequence"/>
</dbReference>
<evidence type="ECO:0000256" key="4">
    <source>
        <dbReference type="ARBA" id="ARBA00023277"/>
    </source>
</evidence>
<keyword evidence="2 7" id="KW-0378">Hydrolase</keyword>
<dbReference type="GO" id="GO:0030245">
    <property type="term" value="P:cellulose catabolic process"/>
    <property type="evidence" value="ECO:0007669"/>
    <property type="project" value="UniProtKB-KW"/>
</dbReference>
<evidence type="ECO:0000256" key="6">
    <source>
        <dbReference type="ARBA" id="ARBA00023326"/>
    </source>
</evidence>
<evidence type="ECO:0000256" key="7">
    <source>
        <dbReference type="RuleBase" id="RU361153"/>
    </source>
</evidence>
<feature type="chain" id="PRO_5032340708" evidence="8">
    <location>
        <begin position="25"/>
        <end position="509"/>
    </location>
</feature>
<evidence type="ECO:0000256" key="5">
    <source>
        <dbReference type="ARBA" id="ARBA00023295"/>
    </source>
</evidence>
<evidence type="ECO:0000259" key="9">
    <source>
        <dbReference type="Pfam" id="PF00150"/>
    </source>
</evidence>
<reference evidence="10 11" key="1">
    <citation type="submission" date="2020-04" db="EMBL/GenBank/DDBJ databases">
        <authorList>
            <person name="Hitch T.C.A."/>
            <person name="Wylensek D."/>
            <person name="Clavel T."/>
        </authorList>
    </citation>
    <scope>NUCLEOTIDE SEQUENCE [LARGE SCALE GENOMIC DNA]</scope>
    <source>
        <strain evidence="10 11">COR2-253-APC-1A</strain>
    </source>
</reference>
<feature type="signal peptide" evidence="8">
    <location>
        <begin position="1"/>
        <end position="24"/>
    </location>
</feature>
<keyword evidence="6" id="KW-0624">Polysaccharide degradation</keyword>
<dbReference type="PANTHER" id="PTHR31297">
    <property type="entry name" value="GLUCAN ENDO-1,6-BETA-GLUCOSIDASE B"/>
    <property type="match status" value="1"/>
</dbReference>
<comment type="similarity">
    <text evidence="1 7">Belongs to the glycosyl hydrolase 5 (cellulase A) family.</text>
</comment>
<dbReference type="Pfam" id="PF00150">
    <property type="entry name" value="Cellulase"/>
    <property type="match status" value="1"/>
</dbReference>
<evidence type="ECO:0000256" key="1">
    <source>
        <dbReference type="ARBA" id="ARBA00005641"/>
    </source>
</evidence>
<dbReference type="GO" id="GO:0005576">
    <property type="term" value="C:extracellular region"/>
    <property type="evidence" value="ECO:0007669"/>
    <property type="project" value="TreeGrafter"/>
</dbReference>
<sequence>MKLFLYFYRVLISLAVFTAYSSTAIDFADVATWKPEGDFSKAENHILITDVPSKNAKGQHWMERECDLVPFRGKQVTFMVKYRCSNVSKPPEPWNGIKFMLRYKPSSDAPMQWPGGNGMYGTDNEWQWTGFSVTFPKTVTTGILSMGLENSSGQVEFDLSTLRIGSLFSEKERINQDWKIQYPESVASHPRQRGMMSPHKITYDDMKTLNKWNVNLVRAQISRNWGAVGTELDLEEYDRWLAGKLDNLEQAMEWGREFGIKFVIDLHCPPGGRNTQYNMRMFIDKKYGDHFIEVWKRIAGRFKKHPQLYAYDLINEPVQAVPALPGYDYWNLQRRAAEAVREIDPDTPIMIESNESDRPQTFSYLSPLRMHNIIYKVHMYFPLSYTHQRLNGQGPAITYPGQIEGVMWNRERIRETLQPVIDFQKRHNCKIYVGEFSAIAWAPGAEKFLNDCIEVFEELGWDWTYHSFRESPVWNVEMAGDCIKNMKPVKSTPRQKVLLQYFQRNKKSK</sequence>
<protein>
    <submittedName>
        <fullName evidence="10">Glycoside hydrolase family 5 protein</fullName>
    </submittedName>
</protein>
<keyword evidence="8" id="KW-0732">Signal</keyword>
<dbReference type="GO" id="GO:0008422">
    <property type="term" value="F:beta-glucosidase activity"/>
    <property type="evidence" value="ECO:0007669"/>
    <property type="project" value="TreeGrafter"/>
</dbReference>
<organism evidence="10 11">
    <name type="scientific">Victivallis vadensis</name>
    <dbReference type="NCBI Taxonomy" id="172901"/>
    <lineage>
        <taxon>Bacteria</taxon>
        <taxon>Pseudomonadati</taxon>
        <taxon>Lentisphaerota</taxon>
        <taxon>Lentisphaeria</taxon>
        <taxon>Victivallales</taxon>
        <taxon>Victivallaceae</taxon>
        <taxon>Victivallis</taxon>
    </lineage>
</organism>
<comment type="caution">
    <text evidence="10">The sequence shown here is derived from an EMBL/GenBank/DDBJ whole genome shotgun (WGS) entry which is preliminary data.</text>
</comment>
<gene>
    <name evidence="10" type="ORF">HF882_21995</name>
</gene>
<dbReference type="RefSeq" id="WP_168964172.1">
    <property type="nucleotide sequence ID" value="NZ_JABAEW010000094.1"/>
</dbReference>
<feature type="domain" description="Glycoside hydrolase family 5" evidence="9">
    <location>
        <begin position="198"/>
        <end position="467"/>
    </location>
</feature>
<evidence type="ECO:0000313" key="10">
    <source>
        <dbReference type="EMBL" id="NMD89262.1"/>
    </source>
</evidence>
<dbReference type="InterPro" id="IPR017853">
    <property type="entry name" value="GH"/>
</dbReference>
<accession>A0A848B895</accession>
<dbReference type="Gene3D" id="3.20.20.80">
    <property type="entry name" value="Glycosidases"/>
    <property type="match status" value="1"/>
</dbReference>
<name>A0A848B895_9BACT</name>